<dbReference type="OrthoDB" id="32873at2157"/>
<dbReference type="EMBL" id="CP029288">
    <property type="protein sequence ID" value="AWR98293.1"/>
    <property type="molecule type" value="Genomic_DNA"/>
</dbReference>
<keyword evidence="2" id="KW-1185">Reference proteome</keyword>
<dbReference type="RefSeq" id="WP_110381169.1">
    <property type="nucleotide sequence ID" value="NZ_CP029288.2"/>
</dbReference>
<organism evidence="1 2">
    <name type="scientific">Acidianus sulfidivorans JP7</name>
    <dbReference type="NCBI Taxonomy" id="619593"/>
    <lineage>
        <taxon>Archaea</taxon>
        <taxon>Thermoproteota</taxon>
        <taxon>Thermoprotei</taxon>
        <taxon>Sulfolobales</taxon>
        <taxon>Sulfolobaceae</taxon>
        <taxon>Acidianus</taxon>
    </lineage>
</organism>
<dbReference type="AlphaFoldDB" id="A0A2U9IQM6"/>
<dbReference type="GeneID" id="36837955"/>
<gene>
    <name evidence="1" type="ORF">DFR86_08260</name>
</gene>
<protein>
    <submittedName>
        <fullName evidence="1">Uncharacterized protein</fullName>
    </submittedName>
</protein>
<accession>A0A2U9IQM6</accession>
<evidence type="ECO:0000313" key="2">
    <source>
        <dbReference type="Proteomes" id="UP000248410"/>
    </source>
</evidence>
<dbReference type="KEGG" id="asul:DFR86_08260"/>
<proteinExistence type="predicted"/>
<name>A0A2U9IQM6_9CREN</name>
<sequence>MSDKCYVKHGDDICVIICGKLVCDKDTVEDYGKMCERCCSGDKKACIELYERYGCWSTSGWWW</sequence>
<evidence type="ECO:0000313" key="1">
    <source>
        <dbReference type="EMBL" id="AWR98293.1"/>
    </source>
</evidence>
<reference evidence="1 2" key="1">
    <citation type="submission" date="2018-05" db="EMBL/GenBank/DDBJ databases">
        <title>Complete Genome Sequences of Extremely Thermoacidophilic, Metal-Mobilizing Type-Strain Members of the Archaeal Family Sulfolobaceae: Acidianus brierleyi DSM-1651T, Acidianus sulfidivorans DSM-18786T, Metallosphaera hakonensis DSM-7519T, and Metallosphaera prunae DSM-10039T.</title>
        <authorList>
            <person name="Counts J.A."/>
            <person name="Kelly R.M."/>
        </authorList>
    </citation>
    <scope>NUCLEOTIDE SEQUENCE [LARGE SCALE GENOMIC DNA]</scope>
    <source>
        <strain evidence="1 2">JP7</strain>
    </source>
</reference>
<dbReference type="Proteomes" id="UP000248410">
    <property type="component" value="Chromosome"/>
</dbReference>